<accession>A0A8T1FCK6</accession>
<sequence>MQRSAQRRRTIMSDKTRGCVFFFVGCTGSSTSNATTPCPITSLPVTNATSSYPVTSLLNGHPMPSNSRLAQHVALEWLLDLVHRRVFVVLAELNHLAGYKRLDAGQRDLLDLVAVLLVGHQRLYQLLLLCEFLRDTKRGLDFLGRLVSDCSLQAGC</sequence>
<dbReference type="AlphaFoldDB" id="A0A8T1FCK6"/>
<name>A0A8T1FCK6_9STRA</name>
<dbReference type="Proteomes" id="UP000697107">
    <property type="component" value="Unassembled WGS sequence"/>
</dbReference>
<evidence type="ECO:0000313" key="1">
    <source>
        <dbReference type="EMBL" id="KAG2972841.1"/>
    </source>
</evidence>
<organism evidence="1 2">
    <name type="scientific">Phytophthora cactorum</name>
    <dbReference type="NCBI Taxonomy" id="29920"/>
    <lineage>
        <taxon>Eukaryota</taxon>
        <taxon>Sar</taxon>
        <taxon>Stramenopiles</taxon>
        <taxon>Oomycota</taxon>
        <taxon>Peronosporomycetes</taxon>
        <taxon>Peronosporales</taxon>
        <taxon>Peronosporaceae</taxon>
        <taxon>Phytophthora</taxon>
    </lineage>
</organism>
<comment type="caution">
    <text evidence="1">The sequence shown here is derived from an EMBL/GenBank/DDBJ whole genome shotgun (WGS) entry which is preliminary data.</text>
</comment>
<gene>
    <name evidence="1" type="ORF">PC118_g15466</name>
</gene>
<evidence type="ECO:0000313" key="2">
    <source>
        <dbReference type="Proteomes" id="UP000697107"/>
    </source>
</evidence>
<reference evidence="1" key="1">
    <citation type="submission" date="2018-10" db="EMBL/GenBank/DDBJ databases">
        <title>Effector identification in a new, highly contiguous assembly of the strawberry crown rot pathogen Phytophthora cactorum.</title>
        <authorList>
            <person name="Armitage A.D."/>
            <person name="Nellist C.F."/>
            <person name="Bates H."/>
            <person name="Vickerstaff R.J."/>
            <person name="Harrison R.J."/>
        </authorList>
    </citation>
    <scope>NUCLEOTIDE SEQUENCE</scope>
    <source>
        <strain evidence="1">P415</strain>
    </source>
</reference>
<dbReference type="EMBL" id="RCML01000601">
    <property type="protein sequence ID" value="KAG2972841.1"/>
    <property type="molecule type" value="Genomic_DNA"/>
</dbReference>
<protein>
    <submittedName>
        <fullName evidence="1">Uncharacterized protein</fullName>
    </submittedName>
</protein>
<proteinExistence type="predicted"/>